<name>A0A9P5SLE7_9FUNG</name>
<dbReference type="PANTHER" id="PTHR36195:SF4">
    <property type="entry name" value="DOMAIN PROTEIN, PUTATIVE (AFU_ORTHOLOGUE AFUA_5G01990)-RELATED"/>
    <property type="match status" value="1"/>
</dbReference>
<reference evidence="2" key="1">
    <citation type="journal article" date="2020" name="Fungal Divers.">
        <title>Resolving the Mortierellaceae phylogeny through synthesis of multi-gene phylogenetics and phylogenomics.</title>
        <authorList>
            <person name="Vandepol N."/>
            <person name="Liber J."/>
            <person name="Desiro A."/>
            <person name="Na H."/>
            <person name="Kennedy M."/>
            <person name="Barry K."/>
            <person name="Grigoriev I.V."/>
            <person name="Miller A.N."/>
            <person name="O'Donnell K."/>
            <person name="Stajich J.E."/>
            <person name="Bonito G."/>
        </authorList>
    </citation>
    <scope>NUCLEOTIDE SEQUENCE</scope>
    <source>
        <strain evidence="2">NVP1</strain>
    </source>
</reference>
<comment type="caution">
    <text evidence="2">The sequence shown here is derived from an EMBL/GenBank/DDBJ whole genome shotgun (WGS) entry which is preliminary data.</text>
</comment>
<protein>
    <recommendedName>
        <fullName evidence="1">Catalase core domain-containing protein</fullName>
    </recommendedName>
</protein>
<dbReference type="InterPro" id="IPR020835">
    <property type="entry name" value="Catalase_sf"/>
</dbReference>
<feature type="domain" description="Catalase core" evidence="1">
    <location>
        <begin position="50"/>
        <end position="156"/>
    </location>
</feature>
<proteinExistence type="predicted"/>
<dbReference type="EMBL" id="JAAAUY010000231">
    <property type="protein sequence ID" value="KAF9332944.1"/>
    <property type="molecule type" value="Genomic_DNA"/>
</dbReference>
<dbReference type="SUPFAM" id="SSF56634">
    <property type="entry name" value="Heme-dependent catalase-like"/>
    <property type="match status" value="1"/>
</dbReference>
<dbReference type="GO" id="GO:0020037">
    <property type="term" value="F:heme binding"/>
    <property type="evidence" value="ECO:0007669"/>
    <property type="project" value="InterPro"/>
</dbReference>
<keyword evidence="3" id="KW-1185">Reference proteome</keyword>
<evidence type="ECO:0000313" key="3">
    <source>
        <dbReference type="Proteomes" id="UP000696485"/>
    </source>
</evidence>
<dbReference type="PANTHER" id="PTHR36195">
    <property type="entry name" value="DOMAIN PROTEIN, PUTATIVE (AFU_ORTHOLOGUE AFUA_5G01990)-RELATED-RELATED"/>
    <property type="match status" value="1"/>
</dbReference>
<dbReference type="GO" id="GO:0004096">
    <property type="term" value="F:catalase activity"/>
    <property type="evidence" value="ECO:0007669"/>
    <property type="project" value="InterPro"/>
</dbReference>
<organism evidence="2 3">
    <name type="scientific">Podila minutissima</name>
    <dbReference type="NCBI Taxonomy" id="64525"/>
    <lineage>
        <taxon>Eukaryota</taxon>
        <taxon>Fungi</taxon>
        <taxon>Fungi incertae sedis</taxon>
        <taxon>Mucoromycota</taxon>
        <taxon>Mortierellomycotina</taxon>
        <taxon>Mortierellomycetes</taxon>
        <taxon>Mortierellales</taxon>
        <taxon>Mortierellaceae</taxon>
        <taxon>Podila</taxon>
    </lineage>
</organism>
<dbReference type="Proteomes" id="UP000696485">
    <property type="component" value="Unassembled WGS sequence"/>
</dbReference>
<evidence type="ECO:0000259" key="1">
    <source>
        <dbReference type="Pfam" id="PF00199"/>
    </source>
</evidence>
<dbReference type="Pfam" id="PF00199">
    <property type="entry name" value="Catalase"/>
    <property type="match status" value="1"/>
</dbReference>
<evidence type="ECO:0000313" key="2">
    <source>
        <dbReference type="EMBL" id="KAF9332944.1"/>
    </source>
</evidence>
<dbReference type="InterPro" id="IPR011614">
    <property type="entry name" value="Catalase_core"/>
</dbReference>
<dbReference type="Gene3D" id="2.40.180.10">
    <property type="entry name" value="Catalase core domain"/>
    <property type="match status" value="1"/>
</dbReference>
<dbReference type="AlphaFoldDB" id="A0A9P5SLE7"/>
<gene>
    <name evidence="2" type="ORF">BG006_004196</name>
</gene>
<accession>A0A9P5SLE7</accession>
<sequence>MSSSSQDVPYPAVDEHLGERLQKDEAKIATETADTVEAAIRNNYHAGDARRDVHAKATGVVKAVFRVHDNLPDDFANKGVFIPGKVYQSLVRFSNAAGDPHQKDDHPDGRGFAIKLLDVPGPKILETDKDAKTQDFLMINAPIFMTNDAKTYLELMQKSNGGVLDKLTIPFILGLKGTINAARIGSSKISNPLQVQYYSVVPAQLGLGPDRQAVKYSLKPVDAKKDPFPGLHPEHDYLHAAIKRTLLASAVEFRFMIQRKKGEHMDVEDSMVEWSQAESPFVEVATVTIPQQDIDASDLEALGERLSFNPWHSLPDHKPLGAMNRFRKVVYERISRVRDAMNSVPRQEPS</sequence>